<gene>
    <name evidence="6" type="ORF">AVDCRST_MAG20-2792</name>
</gene>
<dbReference type="PANTHER" id="PTHR43019:SF23">
    <property type="entry name" value="PROTEASE DO-LIKE 5, CHLOROPLASTIC"/>
    <property type="match status" value="1"/>
</dbReference>
<dbReference type="PRINTS" id="PR00834">
    <property type="entry name" value="PROTEASES2C"/>
</dbReference>
<dbReference type="InterPro" id="IPR003825">
    <property type="entry name" value="Colicin-V_CvpA"/>
</dbReference>
<dbReference type="InterPro" id="IPR047680">
    <property type="entry name" value="MarP-like"/>
</dbReference>
<dbReference type="PANTHER" id="PTHR43019">
    <property type="entry name" value="SERINE ENDOPROTEASE DEGS"/>
    <property type="match status" value="1"/>
</dbReference>
<dbReference type="GO" id="GO:0004252">
    <property type="term" value="F:serine-type endopeptidase activity"/>
    <property type="evidence" value="ECO:0007669"/>
    <property type="project" value="InterPro"/>
</dbReference>
<dbReference type="InterPro" id="IPR043504">
    <property type="entry name" value="Peptidase_S1_PA_chymotrypsin"/>
</dbReference>
<dbReference type="InterPro" id="IPR009003">
    <property type="entry name" value="Peptidase_S1_PA"/>
</dbReference>
<dbReference type="GO" id="GO:0006508">
    <property type="term" value="P:proteolysis"/>
    <property type="evidence" value="ECO:0007669"/>
    <property type="project" value="InterPro"/>
</dbReference>
<dbReference type="NCBIfam" id="NF033740">
    <property type="entry name" value="MarP_fam_protase"/>
    <property type="match status" value="1"/>
</dbReference>
<dbReference type="EMBL" id="CADCSY010000120">
    <property type="protein sequence ID" value="CAA9258365.1"/>
    <property type="molecule type" value="Genomic_DNA"/>
</dbReference>
<keyword evidence="3 5" id="KW-1133">Transmembrane helix</keyword>
<dbReference type="Pfam" id="PF02674">
    <property type="entry name" value="Colicin_V"/>
    <property type="match status" value="1"/>
</dbReference>
<organism evidence="6">
    <name type="scientific">uncultured Acidimicrobiales bacterium</name>
    <dbReference type="NCBI Taxonomy" id="310071"/>
    <lineage>
        <taxon>Bacteria</taxon>
        <taxon>Bacillati</taxon>
        <taxon>Actinomycetota</taxon>
        <taxon>Acidimicrobiia</taxon>
        <taxon>Acidimicrobiales</taxon>
        <taxon>environmental samples</taxon>
    </lineage>
</organism>
<keyword evidence="2 5" id="KW-0812">Transmembrane</keyword>
<sequence>MNLLDLAILLFAASAAVGGHRLGLVARSLSWAGLVLGLVLGARILPAVVERLGPAAPTSRFLVAVGTLLGSALVGQALGLVVGRRAHVALPAAGRPIDRLGGALAGIVGVLVGVWLLLPTMADVPGVASRLARGSRVARAVDEAAPAPPDTLQALRRLVGEGSFPQVFSTLRPAPEVGLPPGDAGVPASVVARTSAATVRIEGRACDRIQEGSGFVAEPGVVVTNAHVVAGEAATDAVRPDGSRVAATVVHFDPDRDLAVLAVPEVAAAPLPIGDVEVGGTGVVLGHPGGGPLEASPFAVQEEVQAVGRDLYDDHDTRRRVLVLASDLAPGDSGAPAVDAGGSVVGVAFAIAPDRPGTAYALTTDELRAALDAPRAARGVDTGPCLS</sequence>
<dbReference type="Pfam" id="PF13365">
    <property type="entry name" value="Trypsin_2"/>
    <property type="match status" value="1"/>
</dbReference>
<feature type="transmembrane region" description="Helical" evidence="5">
    <location>
        <begin position="100"/>
        <end position="118"/>
    </location>
</feature>
<dbReference type="GO" id="GO:0016020">
    <property type="term" value="C:membrane"/>
    <property type="evidence" value="ECO:0007669"/>
    <property type="project" value="UniProtKB-SubCell"/>
</dbReference>
<evidence type="ECO:0000256" key="3">
    <source>
        <dbReference type="ARBA" id="ARBA00022989"/>
    </source>
</evidence>
<comment type="subcellular location">
    <subcellularLocation>
        <location evidence="1">Membrane</location>
        <topology evidence="1">Multi-pass membrane protein</topology>
    </subcellularLocation>
</comment>
<accession>A0A6J4IQX2</accession>
<keyword evidence="4 5" id="KW-0472">Membrane</keyword>
<evidence type="ECO:0000256" key="2">
    <source>
        <dbReference type="ARBA" id="ARBA00022692"/>
    </source>
</evidence>
<reference evidence="6" key="1">
    <citation type="submission" date="2020-02" db="EMBL/GenBank/DDBJ databases">
        <authorList>
            <person name="Meier V. D."/>
        </authorList>
    </citation>
    <scope>NUCLEOTIDE SEQUENCE</scope>
    <source>
        <strain evidence="6">AVDCRST_MAG20</strain>
    </source>
</reference>
<dbReference type="GO" id="GO:0009403">
    <property type="term" value="P:toxin biosynthetic process"/>
    <property type="evidence" value="ECO:0007669"/>
    <property type="project" value="InterPro"/>
</dbReference>
<dbReference type="InterPro" id="IPR001940">
    <property type="entry name" value="Peptidase_S1C"/>
</dbReference>
<evidence type="ECO:0000313" key="6">
    <source>
        <dbReference type="EMBL" id="CAA9258365.1"/>
    </source>
</evidence>
<dbReference type="Gene3D" id="2.40.10.10">
    <property type="entry name" value="Trypsin-like serine proteases"/>
    <property type="match status" value="2"/>
</dbReference>
<evidence type="ECO:0000256" key="5">
    <source>
        <dbReference type="SAM" id="Phobius"/>
    </source>
</evidence>
<evidence type="ECO:0000256" key="4">
    <source>
        <dbReference type="ARBA" id="ARBA00023136"/>
    </source>
</evidence>
<evidence type="ECO:0000256" key="1">
    <source>
        <dbReference type="ARBA" id="ARBA00004141"/>
    </source>
</evidence>
<dbReference type="SUPFAM" id="SSF50494">
    <property type="entry name" value="Trypsin-like serine proteases"/>
    <property type="match status" value="1"/>
</dbReference>
<feature type="transmembrane region" description="Helical" evidence="5">
    <location>
        <begin position="29"/>
        <end position="49"/>
    </location>
</feature>
<evidence type="ECO:0008006" key="7">
    <source>
        <dbReference type="Google" id="ProtNLM"/>
    </source>
</evidence>
<name>A0A6J4IQX2_9ACTN</name>
<proteinExistence type="predicted"/>
<dbReference type="AlphaFoldDB" id="A0A6J4IQX2"/>
<feature type="transmembrane region" description="Helical" evidence="5">
    <location>
        <begin position="61"/>
        <end position="80"/>
    </location>
</feature>
<protein>
    <recommendedName>
        <fullName evidence="7">Serine protease</fullName>
    </recommendedName>
</protein>